<keyword evidence="3" id="KW-1185">Reference proteome</keyword>
<dbReference type="HOGENOM" id="CLU_2237493_0_0_1"/>
<protein>
    <submittedName>
        <fullName evidence="2">Uncharacterized protein</fullName>
    </submittedName>
</protein>
<evidence type="ECO:0000313" key="2">
    <source>
        <dbReference type="EMBL" id="EKV19527.1"/>
    </source>
</evidence>
<name>K9GEA6_PEND2</name>
<proteinExistence type="predicted"/>
<evidence type="ECO:0000313" key="3">
    <source>
        <dbReference type="Proteomes" id="UP000009882"/>
    </source>
</evidence>
<feature type="region of interest" description="Disordered" evidence="1">
    <location>
        <begin position="44"/>
        <end position="92"/>
    </location>
</feature>
<gene>
    <name evidence="2" type="ORF">PDIG_02560</name>
</gene>
<dbReference type="AlphaFoldDB" id="K9GEA6"/>
<accession>K9GEA6</accession>
<sequence>MVQVYGRATICPNTRDALTGWGFYDIWAILARLGEEGLMGFQDVSGLGSGSDVEHGDGSGSGDEDGNPPHSQSPDLERVKTAVTGAGGYGDDTWANCSCAIRSML</sequence>
<comment type="caution">
    <text evidence="2">The sequence shown here is derived from an EMBL/GenBank/DDBJ whole genome shotgun (WGS) entry which is preliminary data.</text>
</comment>
<organism evidence="2 3">
    <name type="scientific">Penicillium digitatum (strain PHI26 / CECT 20796)</name>
    <name type="common">Green mold</name>
    <dbReference type="NCBI Taxonomy" id="1170229"/>
    <lineage>
        <taxon>Eukaryota</taxon>
        <taxon>Fungi</taxon>
        <taxon>Dikarya</taxon>
        <taxon>Ascomycota</taxon>
        <taxon>Pezizomycotina</taxon>
        <taxon>Eurotiomycetes</taxon>
        <taxon>Eurotiomycetidae</taxon>
        <taxon>Eurotiales</taxon>
        <taxon>Aspergillaceae</taxon>
        <taxon>Penicillium</taxon>
    </lineage>
</organism>
<evidence type="ECO:0000256" key="1">
    <source>
        <dbReference type="SAM" id="MobiDB-lite"/>
    </source>
</evidence>
<dbReference type="InParanoid" id="K9GEA6"/>
<dbReference type="EMBL" id="AKCT01000016">
    <property type="protein sequence ID" value="EKV19527.1"/>
    <property type="molecule type" value="Genomic_DNA"/>
</dbReference>
<dbReference type="Proteomes" id="UP000009882">
    <property type="component" value="Unassembled WGS sequence"/>
</dbReference>
<reference evidence="3" key="1">
    <citation type="journal article" date="2012" name="BMC Genomics">
        <title>Genome sequence of the necrotrophic fungus Penicillium digitatum, the main postharvest pathogen of citrus.</title>
        <authorList>
            <person name="Marcet-Houben M."/>
            <person name="Ballester A.-R."/>
            <person name="de la Fuente B."/>
            <person name="Harries E."/>
            <person name="Marcos J.F."/>
            <person name="Gonzalez-Candelas L."/>
            <person name="Gabaldon T."/>
        </authorList>
    </citation>
    <scope>NUCLEOTIDE SEQUENCE [LARGE SCALE GENOMIC DNA]</scope>
    <source>
        <strain evidence="3">PHI26 / CECT 20796</strain>
    </source>
</reference>